<keyword evidence="3" id="KW-0677">Repeat</keyword>
<dbReference type="PROSITE" id="PS50893">
    <property type="entry name" value="ABC_TRANSPORTER_2"/>
    <property type="match status" value="2"/>
</dbReference>
<keyword evidence="4" id="KW-0547">Nucleotide-binding</keyword>
<evidence type="ECO:0000256" key="10">
    <source>
        <dbReference type="ARBA" id="ARBA00023204"/>
    </source>
</evidence>
<evidence type="ECO:0000256" key="1">
    <source>
        <dbReference type="ARBA" id="ARBA00004496"/>
    </source>
</evidence>
<comment type="similarity">
    <text evidence="11">Belongs to the ABC transporter superfamily. UvrA family.</text>
</comment>
<evidence type="ECO:0000256" key="5">
    <source>
        <dbReference type="ARBA" id="ARBA00022763"/>
    </source>
</evidence>
<gene>
    <name evidence="16" type="ORF">ABZ931_00110</name>
</gene>
<evidence type="ECO:0000256" key="7">
    <source>
        <dbReference type="ARBA" id="ARBA00022840"/>
    </source>
</evidence>
<feature type="domain" description="ABC transporter" evidence="15">
    <location>
        <begin position="491"/>
        <end position="786"/>
    </location>
</feature>
<evidence type="ECO:0000256" key="6">
    <source>
        <dbReference type="ARBA" id="ARBA00022769"/>
    </source>
</evidence>
<evidence type="ECO:0000256" key="4">
    <source>
        <dbReference type="ARBA" id="ARBA00022741"/>
    </source>
</evidence>
<dbReference type="SUPFAM" id="SSF52540">
    <property type="entry name" value="P-loop containing nucleoside triphosphate hydrolases"/>
    <property type="match status" value="2"/>
</dbReference>
<evidence type="ECO:0000256" key="11">
    <source>
        <dbReference type="ARBA" id="ARBA00038000"/>
    </source>
</evidence>
<comment type="subcellular location">
    <subcellularLocation>
        <location evidence="1">Cytoplasm</location>
    </subcellularLocation>
</comment>
<evidence type="ECO:0000256" key="13">
    <source>
        <dbReference type="ARBA" id="ARBA00042156"/>
    </source>
</evidence>
<dbReference type="CDD" id="cd03270">
    <property type="entry name" value="ABC_UvrA_I"/>
    <property type="match status" value="1"/>
</dbReference>
<evidence type="ECO:0000256" key="9">
    <source>
        <dbReference type="ARBA" id="ARBA00023125"/>
    </source>
</evidence>
<evidence type="ECO:0000256" key="12">
    <source>
        <dbReference type="ARBA" id="ARBA00039316"/>
    </source>
</evidence>
<keyword evidence="5" id="KW-0227">DNA damage</keyword>
<dbReference type="Proteomes" id="UP001551189">
    <property type="component" value="Unassembled WGS sequence"/>
</dbReference>
<keyword evidence="2" id="KW-0963">Cytoplasm</keyword>
<dbReference type="Pfam" id="PF00005">
    <property type="entry name" value="ABC_tran"/>
    <property type="match status" value="1"/>
</dbReference>
<keyword evidence="8" id="KW-0267">Excision nuclease</keyword>
<evidence type="ECO:0000256" key="14">
    <source>
        <dbReference type="SAM" id="MobiDB-lite"/>
    </source>
</evidence>
<dbReference type="RefSeq" id="WP_359689445.1">
    <property type="nucleotide sequence ID" value="NZ_JBEYXT010000001.1"/>
</dbReference>
<dbReference type="Gene3D" id="3.40.50.300">
    <property type="entry name" value="P-loop containing nucleotide triphosphate hydrolases"/>
    <property type="match status" value="2"/>
</dbReference>
<organism evidence="16 17">
    <name type="scientific">Streptomyces neyagawaensis</name>
    <dbReference type="NCBI Taxonomy" id="42238"/>
    <lineage>
        <taxon>Bacteria</taxon>
        <taxon>Bacillati</taxon>
        <taxon>Actinomycetota</taxon>
        <taxon>Actinomycetes</taxon>
        <taxon>Kitasatosporales</taxon>
        <taxon>Streptomycetaceae</taxon>
        <taxon>Streptomyces</taxon>
    </lineage>
</organism>
<dbReference type="Gene3D" id="1.20.1580.10">
    <property type="entry name" value="ABC transporter ATPase like domain"/>
    <property type="match status" value="2"/>
</dbReference>
<feature type="region of interest" description="Disordered" evidence="14">
    <location>
        <begin position="1"/>
        <end position="21"/>
    </location>
</feature>
<dbReference type="PANTHER" id="PTHR43152">
    <property type="entry name" value="UVRABC SYSTEM PROTEIN A"/>
    <property type="match status" value="1"/>
</dbReference>
<dbReference type="InterPro" id="IPR003439">
    <property type="entry name" value="ABC_transporter-like_ATP-bd"/>
</dbReference>
<dbReference type="SMART" id="SM00382">
    <property type="entry name" value="AAA"/>
    <property type="match status" value="2"/>
</dbReference>
<evidence type="ECO:0000256" key="2">
    <source>
        <dbReference type="ARBA" id="ARBA00022490"/>
    </source>
</evidence>
<name>A0ABV3AR67_9ACTN</name>
<dbReference type="InterPro" id="IPR003593">
    <property type="entry name" value="AAA+_ATPase"/>
</dbReference>
<proteinExistence type="inferred from homology"/>
<keyword evidence="10" id="KW-0234">DNA repair</keyword>
<evidence type="ECO:0000313" key="16">
    <source>
        <dbReference type="EMBL" id="MEU6799416.1"/>
    </source>
</evidence>
<protein>
    <recommendedName>
        <fullName evidence="12">UvrABC system protein A</fullName>
    </recommendedName>
    <alternativeName>
        <fullName evidence="13">Excinuclease ABC subunit A</fullName>
    </alternativeName>
</protein>
<dbReference type="EMBL" id="JBEYXT010000001">
    <property type="protein sequence ID" value="MEU6799416.1"/>
    <property type="molecule type" value="Genomic_DNA"/>
</dbReference>
<accession>A0ABV3AR67</accession>
<dbReference type="PANTHER" id="PTHR43152:SF2">
    <property type="entry name" value="DRUG RESISTANCE ABC TRANSPORTER"/>
    <property type="match status" value="1"/>
</dbReference>
<keyword evidence="7" id="KW-0067">ATP-binding</keyword>
<evidence type="ECO:0000313" key="17">
    <source>
        <dbReference type="Proteomes" id="UP001551189"/>
    </source>
</evidence>
<dbReference type="Gene3D" id="1.10.8.280">
    <property type="entry name" value="ABC transporter ATPase domain-like"/>
    <property type="match status" value="1"/>
</dbReference>
<evidence type="ECO:0000259" key="15">
    <source>
        <dbReference type="PROSITE" id="PS50893"/>
    </source>
</evidence>
<keyword evidence="9" id="KW-0238">DNA-binding</keyword>
<sequence length="797" mass="85053">MSTVKRTDPQSPEPHTADSHDLIRVHGARENNLKDVSIEIPKRRLTVFTGVSGSGKSSLVFDTIAAESQRLINETYSAFVQGFMPTLARPEVDVLDGLTTAISVDQSRMGADPRSTVGTATDANAMLRILFSRLGKPHIGPPSAYSFNVASVSAQGGLTVDRGSEKTRTEKVTFNRTGGMCTRCEGRGTVTDIDLAQLFDDSKSLNEDPFTIPTYTGDGWVVRVIRESGFFDPDKPIRKYTKKERHDFLYREPVKVKINGVNLTYEGLIPKLQKSMLSKDPEAMQPHIRAFVERAVTFAVCPACDGTRLTEGARSSKIEGISIADACAMEIRDLADWARALNEPSVAPLLTALQHTLDSFVEIGLGYLALDRPAGTLSGGEAQRVKMIRHLGSSLTDVTYVFDEPTAGLHPHDIQRMNDLLLRLRDKGNTVLVVEHKPEMIAIADHVVDLGPGAGVAGGSVCYEGTLEGLRASGTITGRHLDDRATVKESVRKPSGALEIRGATANNLQGVDVDIPLGVLTVITGVAGSGKSSLVHGSVPLDAGVVSVDQSPIKGSRRSNPATYTGLLDPIRKAFAKANGVKPALFSANSEGACPTCNGAGVVYTDLGMMAGVSTTCEDCDGKRFDASVLEYRLGGRDISEVLGMSVTDAEEFFGSGEAHTPAAHKILERLVDVGLGYLTIGQPLTTLSGGERQRLKLATHMGDKGGVYVLDEPTTGLHLADVEQLLRLLDRLVDSGKSVIVVEHHQAVMAHADWIIDLGPGAGHDGGRVVFEGTPADLVAARSTLTGEHLAAYVGA</sequence>
<keyword evidence="6" id="KW-0228">DNA excision</keyword>
<feature type="domain" description="ABC transporter" evidence="15">
    <location>
        <begin position="17"/>
        <end position="477"/>
    </location>
</feature>
<dbReference type="InterPro" id="IPR027417">
    <property type="entry name" value="P-loop_NTPase"/>
</dbReference>
<keyword evidence="17" id="KW-1185">Reference proteome</keyword>
<evidence type="ECO:0000256" key="3">
    <source>
        <dbReference type="ARBA" id="ARBA00022737"/>
    </source>
</evidence>
<evidence type="ECO:0000256" key="8">
    <source>
        <dbReference type="ARBA" id="ARBA00022881"/>
    </source>
</evidence>
<comment type="caution">
    <text evidence="16">The sequence shown here is derived from an EMBL/GenBank/DDBJ whole genome shotgun (WGS) entry which is preliminary data.</text>
</comment>
<reference evidence="16 17" key="1">
    <citation type="submission" date="2024-06" db="EMBL/GenBank/DDBJ databases">
        <title>The Natural Products Discovery Center: Release of the First 8490 Sequenced Strains for Exploring Actinobacteria Biosynthetic Diversity.</title>
        <authorList>
            <person name="Kalkreuter E."/>
            <person name="Kautsar S.A."/>
            <person name="Yang D."/>
            <person name="Bader C.D."/>
            <person name="Teijaro C.N."/>
            <person name="Fluegel L."/>
            <person name="Davis C.M."/>
            <person name="Simpson J.R."/>
            <person name="Lauterbach L."/>
            <person name="Steele A.D."/>
            <person name="Gui C."/>
            <person name="Meng S."/>
            <person name="Li G."/>
            <person name="Viehrig K."/>
            <person name="Ye F."/>
            <person name="Su P."/>
            <person name="Kiefer A.F."/>
            <person name="Nichols A."/>
            <person name="Cepeda A.J."/>
            <person name="Yan W."/>
            <person name="Fan B."/>
            <person name="Jiang Y."/>
            <person name="Adhikari A."/>
            <person name="Zheng C.-J."/>
            <person name="Schuster L."/>
            <person name="Cowan T.M."/>
            <person name="Smanski M.J."/>
            <person name="Chevrette M.G."/>
            <person name="De Carvalho L.P.S."/>
            <person name="Shen B."/>
        </authorList>
    </citation>
    <scope>NUCLEOTIDE SEQUENCE [LARGE SCALE GENOMIC DNA]</scope>
    <source>
        <strain evidence="16 17">NPDC046851</strain>
    </source>
</reference>